<sequence>MSEAPVSEMPELLPLGSAVQIEDDEGTFVIIARGFQKDGDGFLAGYKSVPYPQGAASGVREIVIRQNQISKVLHRGYEGGEEAGFAKDLLKNAKAPRKVPPVPVGEPDLRVDLAAPAAVATPAAPLQHPEAAGRRRPPGSWGTPKTRLVNYDVKEEEYE</sequence>
<gene>
    <name evidence="2" type="ORF">G7067_06920</name>
</gene>
<evidence type="ECO:0000313" key="2">
    <source>
        <dbReference type="EMBL" id="QIM16214.1"/>
    </source>
</evidence>
<dbReference type="Proteomes" id="UP000501387">
    <property type="component" value="Chromosome"/>
</dbReference>
<dbReference type="Pfam" id="PF13780">
    <property type="entry name" value="DUF4176"/>
    <property type="match status" value="1"/>
</dbReference>
<dbReference type="EMBL" id="CP049934">
    <property type="protein sequence ID" value="QIM16214.1"/>
    <property type="molecule type" value="Genomic_DNA"/>
</dbReference>
<dbReference type="RefSeq" id="WP_166323013.1">
    <property type="nucleotide sequence ID" value="NZ_CP049934.1"/>
</dbReference>
<evidence type="ECO:0000313" key="3">
    <source>
        <dbReference type="Proteomes" id="UP000501387"/>
    </source>
</evidence>
<organism evidence="2 3">
    <name type="scientific">Leucobacter insecticola</name>
    <dbReference type="NCBI Taxonomy" id="2714934"/>
    <lineage>
        <taxon>Bacteria</taxon>
        <taxon>Bacillati</taxon>
        <taxon>Actinomycetota</taxon>
        <taxon>Actinomycetes</taxon>
        <taxon>Micrococcales</taxon>
        <taxon>Microbacteriaceae</taxon>
        <taxon>Leucobacter</taxon>
    </lineage>
</organism>
<proteinExistence type="predicted"/>
<reference evidence="2 3" key="1">
    <citation type="submission" date="2020-03" db="EMBL/GenBank/DDBJ databases">
        <title>Leucobacter sp. nov., isolated from beetles.</title>
        <authorList>
            <person name="Hyun D.-W."/>
            <person name="Bae J.-W."/>
        </authorList>
    </citation>
    <scope>NUCLEOTIDE SEQUENCE [LARGE SCALE GENOMIC DNA]</scope>
    <source>
        <strain evidence="2 3">HDW9B</strain>
    </source>
</reference>
<dbReference type="InterPro" id="IPR025233">
    <property type="entry name" value="DUF4176"/>
</dbReference>
<accession>A0A6G8FIM2</accession>
<protein>
    <submittedName>
        <fullName evidence="2">DUF4176 domain-containing protein</fullName>
    </submittedName>
</protein>
<dbReference type="KEGG" id="lins:G7067_06920"/>
<feature type="region of interest" description="Disordered" evidence="1">
    <location>
        <begin position="120"/>
        <end position="159"/>
    </location>
</feature>
<dbReference type="AlphaFoldDB" id="A0A6G8FIM2"/>
<keyword evidence="3" id="KW-1185">Reference proteome</keyword>
<name>A0A6G8FIM2_9MICO</name>
<evidence type="ECO:0000256" key="1">
    <source>
        <dbReference type="SAM" id="MobiDB-lite"/>
    </source>
</evidence>